<comment type="caution">
    <text evidence="2">The sequence shown here is derived from an EMBL/GenBank/DDBJ whole genome shotgun (WGS) entry which is preliminary data.</text>
</comment>
<dbReference type="AlphaFoldDB" id="A0AAD5W1Y8"/>
<feature type="transmembrane region" description="Helical" evidence="1">
    <location>
        <begin position="1047"/>
        <end position="1067"/>
    </location>
</feature>
<keyword evidence="3" id="KW-1185">Reference proteome</keyword>
<organism evidence="2 3">
    <name type="scientific">Leucocoprinus birnbaumii</name>
    <dbReference type="NCBI Taxonomy" id="56174"/>
    <lineage>
        <taxon>Eukaryota</taxon>
        <taxon>Fungi</taxon>
        <taxon>Dikarya</taxon>
        <taxon>Basidiomycota</taxon>
        <taxon>Agaricomycotina</taxon>
        <taxon>Agaricomycetes</taxon>
        <taxon>Agaricomycetidae</taxon>
        <taxon>Agaricales</taxon>
        <taxon>Agaricineae</taxon>
        <taxon>Agaricaceae</taxon>
        <taxon>Leucocoprinus</taxon>
    </lineage>
</organism>
<dbReference type="Proteomes" id="UP001213000">
    <property type="component" value="Unassembled WGS sequence"/>
</dbReference>
<keyword evidence="1" id="KW-1133">Transmembrane helix</keyword>
<feature type="transmembrane region" description="Helical" evidence="1">
    <location>
        <begin position="176"/>
        <end position="200"/>
    </location>
</feature>
<evidence type="ECO:0000313" key="2">
    <source>
        <dbReference type="EMBL" id="KAJ3573182.1"/>
    </source>
</evidence>
<dbReference type="EMBL" id="JANIEX010000112">
    <property type="protein sequence ID" value="KAJ3573182.1"/>
    <property type="molecule type" value="Genomic_DNA"/>
</dbReference>
<keyword evidence="1" id="KW-0812">Transmembrane</keyword>
<name>A0AAD5W1Y8_9AGAR</name>
<keyword evidence="1" id="KW-0472">Membrane</keyword>
<sequence length="1093" mass="119336">MTVLETPPSQHPHFDFLGIEKGVNHSASDISVTSDLYPPLNAPLPLNRRRRKLYIRVTIFIVLEIIFLIFAYYTLLHPIPLQNDTKDELTLLSSLTVTLTEFKAGITAVAVVWHTIACFFVKDVIAAVCSAEFMAQYRRSGTLEPGKSDRVSTVTSSIFDNIFHFLGRSASREFRLGFMITLVLMTVGPLGSGTITVGSIPTSLVKPISIANVTGLPPSYPASAQAYHDMVAKANAILRLEGLGDTLFGYNMSTGDDASDSVLIPWPSMDFNERLPDQDHVVYRSDIVRFNYECSWLSNVSDLSTYPNDTTTIPRIGFKFESLNHDLYTYPPQNVTTFCGVVQLTLRLQSSLSDELRRIAFLFFNSDSLDSRGNINHDIITPPSNISLSDINESFLVVTRKLVGAGSGMSLAILDCNPRAIVVPGEVTASQNSLVAKQLPGTTNESTLVGNILSERGNVLPSAAFTLAFGDEATSLGAGLPTQALRDLFLRTRRAFSTGSGAFLRTGIEMEPLPLDEINRNMNRYAQAASKAFLDGTSMVTNGTALDKLNIEQTGEMFFPVAALVASKPFLICFTVVVLVIIDAIATVCSAEFMTQYRRSGTLEPGKSDRVSTVTSGIFDNILHFLGSSASREFRLTFMMALVLMTVGPLGSGTVTIGSLPTSVKKPISIANVTDLKMDMAISAAASREQGYNDFMVQANTIMRFEGLGNTMFGYKMGPVFGDDADSVLVPWPNGEFEDLPEQGRLIYRSDIVKFRYECSWVHNISDISDYPLNASNPSPPFHFMFQSSSDVYESPPYQNPSFAASCGVIQLTMRTSQANLLVPDGFRRMAFLLFNSNVFDSRGDINNSVPAANNITFSSINETFLANVQQSSLGILGMGLAVLDCDTHANVVPGEVSLSQNTLVARQIPGTTGANQSTLLGNLFSTKESPLPSAAFALAFHNEASSLDGGLPTRVVRDLFLRTRRVFSRESPPISFQGASRSGVEMEPLSLDEINKNMGRYAQSASKVFLDGSIIVANGDVQEKLYMTQTGELLFPVAALVASKSFLIAFTVVIVVITVVFAFLLWTVREAELRPFDLSCLIHVLGTEWNRI</sequence>
<feature type="transmembrane region" description="Helical" evidence="1">
    <location>
        <begin position="636"/>
        <end position="660"/>
    </location>
</feature>
<protein>
    <submittedName>
        <fullName evidence="2">Uncharacterized protein</fullName>
    </submittedName>
</protein>
<feature type="transmembrane region" description="Helical" evidence="1">
    <location>
        <begin position="569"/>
        <end position="589"/>
    </location>
</feature>
<evidence type="ECO:0000256" key="1">
    <source>
        <dbReference type="SAM" id="Phobius"/>
    </source>
</evidence>
<gene>
    <name evidence="2" type="ORF">NP233_g2607</name>
</gene>
<reference evidence="2" key="1">
    <citation type="submission" date="2022-07" db="EMBL/GenBank/DDBJ databases">
        <title>Genome Sequence of Leucocoprinus birnbaumii.</title>
        <authorList>
            <person name="Buettner E."/>
        </authorList>
    </citation>
    <scope>NUCLEOTIDE SEQUENCE</scope>
    <source>
        <strain evidence="2">VT141</strain>
    </source>
</reference>
<accession>A0AAD5W1Y8</accession>
<evidence type="ECO:0000313" key="3">
    <source>
        <dbReference type="Proteomes" id="UP001213000"/>
    </source>
</evidence>
<proteinExistence type="predicted"/>
<feature type="transmembrane region" description="Helical" evidence="1">
    <location>
        <begin position="53"/>
        <end position="75"/>
    </location>
</feature>